<dbReference type="OrthoDB" id="9787053at2"/>
<evidence type="ECO:0000313" key="3">
    <source>
        <dbReference type="Proteomes" id="UP000283087"/>
    </source>
</evidence>
<dbReference type="Pfam" id="PF05494">
    <property type="entry name" value="MlaC"/>
    <property type="match status" value="1"/>
</dbReference>
<feature type="chain" id="PRO_5019218881" evidence="1">
    <location>
        <begin position="28"/>
        <end position="217"/>
    </location>
</feature>
<name>A0A430KQZ0_9GAMM</name>
<dbReference type="EMBL" id="RQXW01000007">
    <property type="protein sequence ID" value="RTE65927.1"/>
    <property type="molecule type" value="Genomic_DNA"/>
</dbReference>
<dbReference type="AlphaFoldDB" id="A0A430KQZ0"/>
<accession>A0A430KQZ0</accession>
<dbReference type="Proteomes" id="UP000283087">
    <property type="component" value="Unassembled WGS sequence"/>
</dbReference>
<feature type="signal peptide" evidence="1">
    <location>
        <begin position="1"/>
        <end position="27"/>
    </location>
</feature>
<reference evidence="2 3" key="1">
    <citation type="submission" date="2018-11" db="EMBL/GenBank/DDBJ databases">
        <title>The draft genome sequence of Amphritea opalescens ANRC-JH13T.</title>
        <authorList>
            <person name="Fang Z."/>
            <person name="Zhang Y."/>
            <person name="Han X."/>
        </authorList>
    </citation>
    <scope>NUCLEOTIDE SEQUENCE [LARGE SCALE GENOMIC DNA]</scope>
    <source>
        <strain evidence="2 3">ANRC-JH13</strain>
    </source>
</reference>
<organism evidence="2 3">
    <name type="scientific">Amphritea opalescens</name>
    <dbReference type="NCBI Taxonomy" id="2490544"/>
    <lineage>
        <taxon>Bacteria</taxon>
        <taxon>Pseudomonadati</taxon>
        <taxon>Pseudomonadota</taxon>
        <taxon>Gammaproteobacteria</taxon>
        <taxon>Oceanospirillales</taxon>
        <taxon>Oceanospirillaceae</taxon>
        <taxon>Amphritea</taxon>
    </lineage>
</organism>
<dbReference type="PANTHER" id="PTHR36573:SF1">
    <property type="entry name" value="INTERMEMBRANE PHOSPHOLIPID TRANSPORT SYSTEM BINDING PROTEIN MLAC"/>
    <property type="match status" value="1"/>
</dbReference>
<dbReference type="PANTHER" id="PTHR36573">
    <property type="entry name" value="INTERMEMBRANE PHOSPHOLIPID TRANSPORT SYSTEM BINDING PROTEIN MLAC"/>
    <property type="match status" value="1"/>
</dbReference>
<dbReference type="Gene3D" id="3.10.450.710">
    <property type="entry name" value="Tgt2/MlaC"/>
    <property type="match status" value="1"/>
</dbReference>
<sequence>MGSRNMKYINRCLVLLALVFASVSAQASWEGARDTIEQASSQMMTVLEKPSLKAPEQSEELIADIEAILNPVVDFGYVSKRVMGKYYKRVDEKQQALFSTVFKDTMVRTFAKSLTGFNIVRYEVAPEGHPSPAEDKQVVSVYVYAADGKQYTLVYYMLKQDDGWKLVNVLVDGINLRLNFKNQFADMASRANGNVKQVISDWKDAIASNASNSSKDS</sequence>
<dbReference type="InterPro" id="IPR008869">
    <property type="entry name" value="MlaC/ttg2D"/>
</dbReference>
<keyword evidence="1" id="KW-0732">Signal</keyword>
<keyword evidence="3" id="KW-1185">Reference proteome</keyword>
<evidence type="ECO:0000313" key="2">
    <source>
        <dbReference type="EMBL" id="RTE65927.1"/>
    </source>
</evidence>
<dbReference type="InterPro" id="IPR042245">
    <property type="entry name" value="Tgt2/MlaC_sf"/>
</dbReference>
<proteinExistence type="predicted"/>
<gene>
    <name evidence="2" type="ORF">EH243_09590</name>
</gene>
<evidence type="ECO:0000256" key="1">
    <source>
        <dbReference type="SAM" id="SignalP"/>
    </source>
</evidence>
<protein>
    <submittedName>
        <fullName evidence="2">ABC transporter substrate-binding protein</fullName>
    </submittedName>
</protein>
<comment type="caution">
    <text evidence="2">The sequence shown here is derived from an EMBL/GenBank/DDBJ whole genome shotgun (WGS) entry which is preliminary data.</text>
</comment>
<dbReference type="PIRSF" id="PIRSF004649">
    <property type="entry name" value="MlaC"/>
    <property type="match status" value="1"/>
</dbReference>